<comment type="function">
    <text evidence="3">Regulates mitochondrial small subunit maturation by controlling 15S rRNA 5'-end processing. Localizes to the 5' precursor of the 15S rRNA in a position that is subsequently occupied by mS47 in the mature yeast mtSSU. Uses structure and sequence-specific RNA recognition, binding to a single-stranded region of the precursor and specifically recognizing bases -6 to -1. The exchange of Ccm1 for mS47 is coupled to the irreversible removal of precursor rRNA that is accompanied by conformational changes of the mitoribosomal proteins uS5m and mS26. These conformational changes signal completion of 5'-end rRNA processing through protection of the mature 5'-end of the 15S rRNA and stabilization of mS47. The removal of the 5' precursor together with the dissociation of Ccm1 may be catalyzed by the 5'-3' exoribonuclease Pet127. Involved in the specific removal of group I introns in mitochondrial encoded transcripts.</text>
</comment>
<organism evidence="7 8">
    <name type="scientific">Aspergillus wentii DTO 134E9</name>
    <dbReference type="NCBI Taxonomy" id="1073089"/>
    <lineage>
        <taxon>Eukaryota</taxon>
        <taxon>Fungi</taxon>
        <taxon>Dikarya</taxon>
        <taxon>Ascomycota</taxon>
        <taxon>Pezizomycotina</taxon>
        <taxon>Eurotiomycetes</taxon>
        <taxon>Eurotiomycetidae</taxon>
        <taxon>Eurotiales</taxon>
        <taxon>Aspergillaceae</taxon>
        <taxon>Aspergillus</taxon>
        <taxon>Aspergillus subgen. Cremei</taxon>
    </lineage>
</organism>
<sequence>MSLCPHHLLRSRLSAGLPSRAPQHRTRLGHWYRQRTNLEGTRHVTNHAFNSNTAVSGDIRVVNNDVKTSTVPRSDRSTHKEPSPDNSSASSTAASNSFLKQSNTAGKSRNGAPPTQQPDTSVQPPREGRGRRATRLISQNSVRRIVHNGGFRRNLAHHVISRLNSQIKHQKRFVKPRSVHLEALIRLGSLYSRLLAINQWKAAYAEIFKAKHYDRSVYNRAVIPTLKDFGLELLEKVQQDCLGSFRETWDSLDRTVKAAHWMRLVLWLLQNSPELALEFLFVTVKSKDCPNFTMVADCLLYLDAFYYDSLKKWRKDTHTYHSVLQACLDPRSWPILSLPQKGVRLYLRRSNHEGVSYAFRLVRERQIEMTAETALCFMHRFTDFGDVDSAVEALQYIPKLKQPGFGLDSEGVSRHCSKLLTLDSVVGGGPGGRNFRILPRLLEMGVRPDRDMMNVVLSNAFKTGDPQLGLDMLNFMKAQGQELDSYSYIALLSDAVARGDRERVNALIQEIEPHEELRTNPYIASKLFHAYYVFTAKHLDVDANPKEVFYSMLDKYNQLHDITPLKELSIVPLHYTPPLGSANTPPSLVALYIMIATYFRCQKRISNAQRIYTRFRNLAAQGHEIIAPLAATDHTYNEFLIALRDDPRGLRWCVRLVEDMLQSDSLNLGSDPEDKNTAIVHSKPTVRTWTILLSAFVFNKQPLAAEKVKEMMAKHGVKFNNVTWNIVISGYANAQDVPEVAKSMKTMEEQGFVLDEYTMKSLRYLRDPERLWVAVEELDKAAAEAGLPSRNSPHNESAEKDDANNRERLLDQGLRRLEAKLNPKL</sequence>
<evidence type="ECO:0008006" key="9">
    <source>
        <dbReference type="Google" id="ProtNLM"/>
    </source>
</evidence>
<protein>
    <recommendedName>
        <fullName evidence="9">Pentacotripeptide-repeat region of PRORP domain-containing protein</fullName>
    </recommendedName>
</protein>
<feature type="compositionally biased region" description="Polar residues" evidence="6">
    <location>
        <begin position="98"/>
        <end position="123"/>
    </location>
</feature>
<accession>A0A1L9RUR3</accession>
<evidence type="ECO:0000313" key="7">
    <source>
        <dbReference type="EMBL" id="OJJ38633.1"/>
    </source>
</evidence>
<dbReference type="Proteomes" id="UP000184383">
    <property type="component" value="Unassembled WGS sequence"/>
</dbReference>
<dbReference type="GeneID" id="63753017"/>
<feature type="compositionally biased region" description="Basic and acidic residues" evidence="6">
    <location>
        <begin position="73"/>
        <end position="83"/>
    </location>
</feature>
<feature type="region of interest" description="Disordered" evidence="6">
    <location>
        <begin position="783"/>
        <end position="809"/>
    </location>
</feature>
<name>A0A1L9RUR3_ASPWE</name>
<gene>
    <name evidence="7" type="ORF">ASPWEDRAFT_48832</name>
</gene>
<evidence type="ECO:0000256" key="5">
    <source>
        <dbReference type="PROSITE-ProRule" id="PRU00708"/>
    </source>
</evidence>
<dbReference type="PANTHER" id="PTHR47447:SF17">
    <property type="entry name" value="OS12G0638900 PROTEIN"/>
    <property type="match status" value="1"/>
</dbReference>
<dbReference type="InterPro" id="IPR011990">
    <property type="entry name" value="TPR-like_helical_dom_sf"/>
</dbReference>
<keyword evidence="2" id="KW-0677">Repeat</keyword>
<dbReference type="PANTHER" id="PTHR47447">
    <property type="entry name" value="OS03G0856100 PROTEIN"/>
    <property type="match status" value="1"/>
</dbReference>
<dbReference type="EMBL" id="KV878210">
    <property type="protein sequence ID" value="OJJ38633.1"/>
    <property type="molecule type" value="Genomic_DNA"/>
</dbReference>
<dbReference type="Pfam" id="PF13041">
    <property type="entry name" value="PPR_2"/>
    <property type="match status" value="1"/>
</dbReference>
<dbReference type="NCBIfam" id="TIGR00756">
    <property type="entry name" value="PPR"/>
    <property type="match status" value="1"/>
</dbReference>
<keyword evidence="8" id="KW-1185">Reference proteome</keyword>
<feature type="compositionally biased region" description="Basic and acidic residues" evidence="6">
    <location>
        <begin position="796"/>
        <end position="809"/>
    </location>
</feature>
<feature type="compositionally biased region" description="Low complexity" evidence="6">
    <location>
        <begin position="86"/>
        <end position="97"/>
    </location>
</feature>
<dbReference type="AlphaFoldDB" id="A0A1L9RUR3"/>
<proteinExistence type="inferred from homology"/>
<evidence type="ECO:0000256" key="3">
    <source>
        <dbReference type="ARBA" id="ARBA00044493"/>
    </source>
</evidence>
<dbReference type="Gene3D" id="1.25.40.10">
    <property type="entry name" value="Tetratricopeptide repeat domain"/>
    <property type="match status" value="2"/>
</dbReference>
<feature type="region of interest" description="Disordered" evidence="6">
    <location>
        <begin position="60"/>
        <end position="135"/>
    </location>
</feature>
<comment type="similarity">
    <text evidence="1">Belongs to the CCM1 family.</text>
</comment>
<evidence type="ECO:0000256" key="4">
    <source>
        <dbReference type="ARBA" id="ARBA00044511"/>
    </source>
</evidence>
<evidence type="ECO:0000256" key="6">
    <source>
        <dbReference type="SAM" id="MobiDB-lite"/>
    </source>
</evidence>
<dbReference type="VEuPathDB" id="FungiDB:ASPWEDRAFT_48832"/>
<dbReference type="RefSeq" id="XP_040692309.1">
    <property type="nucleotide sequence ID" value="XM_040837169.1"/>
</dbReference>
<evidence type="ECO:0000256" key="1">
    <source>
        <dbReference type="ARBA" id="ARBA00006192"/>
    </source>
</evidence>
<dbReference type="PROSITE" id="PS51375">
    <property type="entry name" value="PPR"/>
    <property type="match status" value="1"/>
</dbReference>
<dbReference type="OrthoDB" id="185373at2759"/>
<feature type="repeat" description="PPR" evidence="5">
    <location>
        <begin position="720"/>
        <end position="754"/>
    </location>
</feature>
<evidence type="ECO:0000313" key="8">
    <source>
        <dbReference type="Proteomes" id="UP000184383"/>
    </source>
</evidence>
<dbReference type="InterPro" id="IPR002885">
    <property type="entry name" value="PPR_rpt"/>
</dbReference>
<comment type="subunit">
    <text evidence="4">Binds to mitochondrial small subunit 15S rRNA.</text>
</comment>
<dbReference type="STRING" id="1073089.A0A1L9RUR3"/>
<evidence type="ECO:0000256" key="2">
    <source>
        <dbReference type="ARBA" id="ARBA00022737"/>
    </source>
</evidence>
<reference evidence="8" key="1">
    <citation type="journal article" date="2017" name="Genome Biol.">
        <title>Comparative genomics reveals high biological diversity and specific adaptations in the industrially and medically important fungal genus Aspergillus.</title>
        <authorList>
            <person name="de Vries R.P."/>
            <person name="Riley R."/>
            <person name="Wiebenga A."/>
            <person name="Aguilar-Osorio G."/>
            <person name="Amillis S."/>
            <person name="Uchima C.A."/>
            <person name="Anderluh G."/>
            <person name="Asadollahi M."/>
            <person name="Askin M."/>
            <person name="Barry K."/>
            <person name="Battaglia E."/>
            <person name="Bayram O."/>
            <person name="Benocci T."/>
            <person name="Braus-Stromeyer S.A."/>
            <person name="Caldana C."/>
            <person name="Canovas D."/>
            <person name="Cerqueira G.C."/>
            <person name="Chen F."/>
            <person name="Chen W."/>
            <person name="Choi C."/>
            <person name="Clum A."/>
            <person name="Dos Santos R.A."/>
            <person name="Damasio A.R."/>
            <person name="Diallinas G."/>
            <person name="Emri T."/>
            <person name="Fekete E."/>
            <person name="Flipphi M."/>
            <person name="Freyberg S."/>
            <person name="Gallo A."/>
            <person name="Gournas C."/>
            <person name="Habgood R."/>
            <person name="Hainaut M."/>
            <person name="Harispe M.L."/>
            <person name="Henrissat B."/>
            <person name="Hilden K.S."/>
            <person name="Hope R."/>
            <person name="Hossain A."/>
            <person name="Karabika E."/>
            <person name="Karaffa L."/>
            <person name="Karanyi Z."/>
            <person name="Krasevec N."/>
            <person name="Kuo A."/>
            <person name="Kusch H."/>
            <person name="LaButti K."/>
            <person name="Lagendijk E.L."/>
            <person name="Lapidus A."/>
            <person name="Levasseur A."/>
            <person name="Lindquist E."/>
            <person name="Lipzen A."/>
            <person name="Logrieco A.F."/>
            <person name="MacCabe A."/>
            <person name="Maekelae M.R."/>
            <person name="Malavazi I."/>
            <person name="Melin P."/>
            <person name="Meyer V."/>
            <person name="Mielnichuk N."/>
            <person name="Miskei M."/>
            <person name="Molnar A.P."/>
            <person name="Mule G."/>
            <person name="Ngan C.Y."/>
            <person name="Orejas M."/>
            <person name="Orosz E."/>
            <person name="Ouedraogo J.P."/>
            <person name="Overkamp K.M."/>
            <person name="Park H.-S."/>
            <person name="Perrone G."/>
            <person name="Piumi F."/>
            <person name="Punt P.J."/>
            <person name="Ram A.F."/>
            <person name="Ramon A."/>
            <person name="Rauscher S."/>
            <person name="Record E."/>
            <person name="Riano-Pachon D.M."/>
            <person name="Robert V."/>
            <person name="Roehrig J."/>
            <person name="Ruller R."/>
            <person name="Salamov A."/>
            <person name="Salih N.S."/>
            <person name="Samson R.A."/>
            <person name="Sandor E."/>
            <person name="Sanguinetti M."/>
            <person name="Schuetze T."/>
            <person name="Sepcic K."/>
            <person name="Shelest E."/>
            <person name="Sherlock G."/>
            <person name="Sophianopoulou V."/>
            <person name="Squina F.M."/>
            <person name="Sun H."/>
            <person name="Susca A."/>
            <person name="Todd R.B."/>
            <person name="Tsang A."/>
            <person name="Unkles S.E."/>
            <person name="van de Wiele N."/>
            <person name="van Rossen-Uffink D."/>
            <person name="Oliveira J.V."/>
            <person name="Vesth T.C."/>
            <person name="Visser J."/>
            <person name="Yu J.-H."/>
            <person name="Zhou M."/>
            <person name="Andersen M.R."/>
            <person name="Archer D.B."/>
            <person name="Baker S.E."/>
            <person name="Benoit I."/>
            <person name="Brakhage A.A."/>
            <person name="Braus G.H."/>
            <person name="Fischer R."/>
            <person name="Frisvad J.C."/>
            <person name="Goldman G.H."/>
            <person name="Houbraken J."/>
            <person name="Oakley B."/>
            <person name="Pocsi I."/>
            <person name="Scazzocchio C."/>
            <person name="Seiboth B."/>
            <person name="vanKuyk P.A."/>
            <person name="Wortman J."/>
            <person name="Dyer P.S."/>
            <person name="Grigoriev I.V."/>
        </authorList>
    </citation>
    <scope>NUCLEOTIDE SEQUENCE [LARGE SCALE GENOMIC DNA]</scope>
    <source>
        <strain evidence="8">DTO 134E9</strain>
    </source>
</reference>